<gene>
    <name evidence="4" type="ORF">AVDCRST_MAG40-2024</name>
</gene>
<evidence type="ECO:0000259" key="2">
    <source>
        <dbReference type="Pfam" id="PF01609"/>
    </source>
</evidence>
<evidence type="ECO:0000259" key="3">
    <source>
        <dbReference type="Pfam" id="PF13340"/>
    </source>
</evidence>
<dbReference type="InterPro" id="IPR025161">
    <property type="entry name" value="IS402-like_dom"/>
</dbReference>
<dbReference type="PANTHER" id="PTHR30007">
    <property type="entry name" value="PHP DOMAIN PROTEIN"/>
    <property type="match status" value="1"/>
</dbReference>
<dbReference type="Pfam" id="PF01609">
    <property type="entry name" value="DDE_Tnp_1"/>
    <property type="match status" value="1"/>
</dbReference>
<accession>A0A6J4LHA0</accession>
<dbReference type="EMBL" id="CADCTX010000615">
    <property type="protein sequence ID" value="CAA9333178.1"/>
    <property type="molecule type" value="Genomic_DNA"/>
</dbReference>
<name>A0A6J4LHA0_9BACT</name>
<protein>
    <submittedName>
        <fullName evidence="4">Mobile element protein</fullName>
    </submittedName>
</protein>
<dbReference type="GO" id="GO:0006313">
    <property type="term" value="P:DNA transposition"/>
    <property type="evidence" value="ECO:0007669"/>
    <property type="project" value="InterPro"/>
</dbReference>
<dbReference type="NCBIfam" id="NF033580">
    <property type="entry name" value="transpos_IS5_3"/>
    <property type="match status" value="1"/>
</dbReference>
<dbReference type="GO" id="GO:0004803">
    <property type="term" value="F:transposase activity"/>
    <property type="evidence" value="ECO:0007669"/>
    <property type="project" value="InterPro"/>
</dbReference>
<evidence type="ECO:0000256" key="1">
    <source>
        <dbReference type="SAM" id="MobiDB-lite"/>
    </source>
</evidence>
<reference evidence="4" key="1">
    <citation type="submission" date="2020-02" db="EMBL/GenBank/DDBJ databases">
        <authorList>
            <person name="Meier V. D."/>
        </authorList>
    </citation>
    <scope>NUCLEOTIDE SEQUENCE</scope>
    <source>
        <strain evidence="4">AVDCRST_MAG40</strain>
    </source>
</reference>
<proteinExistence type="predicted"/>
<feature type="region of interest" description="Disordered" evidence="1">
    <location>
        <begin position="66"/>
        <end position="88"/>
    </location>
</feature>
<evidence type="ECO:0000313" key="4">
    <source>
        <dbReference type="EMBL" id="CAA9333178.1"/>
    </source>
</evidence>
<feature type="domain" description="Transposase IS4-like" evidence="2">
    <location>
        <begin position="65"/>
        <end position="229"/>
    </location>
</feature>
<feature type="domain" description="Insertion element IS402-like" evidence="3">
    <location>
        <begin position="1"/>
        <end position="47"/>
    </location>
</feature>
<feature type="compositionally biased region" description="Basic and acidic residues" evidence="1">
    <location>
        <begin position="77"/>
        <end position="88"/>
    </location>
</feature>
<sequence>MRAVMNCIFYVLRTGCPWRMLPREYPPWPTVYAYLRRWRIAGTWEQVNAHLLAAVRARDGRHASPSAAVIDSQSAKTTEEGGPRGYDGAKKLAGRKRHILVDTSGLLMRVVVHAANVADRDGARRVLDGVRRRFARLERVWADQGYRGALRAWAEETQDIALDVVYPPWRQRERYGLEPPPEPRGFRVIPRRWVVERSLAWLGRNRRLSKDYERLPSTEESLVYLASIRLLLRRLAKPSAAASVVSA</sequence>
<dbReference type="InterPro" id="IPR002559">
    <property type="entry name" value="Transposase_11"/>
</dbReference>
<dbReference type="PANTHER" id="PTHR30007:SF0">
    <property type="entry name" value="TRANSPOSASE"/>
    <property type="match status" value="1"/>
</dbReference>
<dbReference type="Pfam" id="PF13340">
    <property type="entry name" value="DUF4096"/>
    <property type="match status" value="1"/>
</dbReference>
<dbReference type="GO" id="GO:0003677">
    <property type="term" value="F:DNA binding"/>
    <property type="evidence" value="ECO:0007669"/>
    <property type="project" value="InterPro"/>
</dbReference>
<dbReference type="AlphaFoldDB" id="A0A6J4LHA0"/>
<organism evidence="4">
    <name type="scientific">uncultured Gemmatimonadaceae bacterium</name>
    <dbReference type="NCBI Taxonomy" id="246130"/>
    <lineage>
        <taxon>Bacteria</taxon>
        <taxon>Pseudomonadati</taxon>
        <taxon>Gemmatimonadota</taxon>
        <taxon>Gemmatimonadia</taxon>
        <taxon>Gemmatimonadales</taxon>
        <taxon>Gemmatimonadaceae</taxon>
        <taxon>environmental samples</taxon>
    </lineage>
</organism>